<reference evidence="2 3" key="1">
    <citation type="submission" date="2016-12" db="EMBL/GenBank/DDBJ databases">
        <title>Genomic comparison of strains in the 'Actinomyces naeslundii' group.</title>
        <authorList>
            <person name="Mughal S.R."/>
            <person name="Do T."/>
            <person name="Gilbert S.C."/>
            <person name="Witherden E.A."/>
            <person name="Didelot X."/>
            <person name="Beighton D."/>
        </authorList>
    </citation>
    <scope>NUCLEOTIDE SEQUENCE [LARGE SCALE GENOMIC DNA]</scope>
    <source>
        <strain evidence="2 3">P6N</strain>
    </source>
</reference>
<dbReference type="RefSeq" id="WP_075417088.1">
    <property type="nucleotide sequence ID" value="NZ_MSKL01000004.1"/>
</dbReference>
<dbReference type="Proteomes" id="UP000186394">
    <property type="component" value="Unassembled WGS sequence"/>
</dbReference>
<gene>
    <name evidence="2" type="ORF">BKH28_01025</name>
</gene>
<dbReference type="AlphaFoldDB" id="A0A1Q8VSH1"/>
<comment type="caution">
    <text evidence="2">The sequence shown here is derived from an EMBL/GenBank/DDBJ whole genome shotgun (WGS) entry which is preliminary data.</text>
</comment>
<dbReference type="OrthoDB" id="5080511at2"/>
<name>A0A1Q8VSH1_9ACTO</name>
<dbReference type="InterPro" id="IPR007138">
    <property type="entry name" value="ABM_dom"/>
</dbReference>
<dbReference type="Pfam" id="PF03992">
    <property type="entry name" value="ABM"/>
    <property type="match status" value="1"/>
</dbReference>
<proteinExistence type="predicted"/>
<protein>
    <submittedName>
        <fullName evidence="2">Antibiotic biosynthesis monooxygenase</fullName>
    </submittedName>
</protein>
<keyword evidence="2" id="KW-0560">Oxidoreductase</keyword>
<feature type="domain" description="ABM" evidence="1">
    <location>
        <begin position="2"/>
        <end position="94"/>
    </location>
</feature>
<dbReference type="PANTHER" id="PTHR33336:SF3">
    <property type="entry name" value="ABM DOMAIN-CONTAINING PROTEIN"/>
    <property type="match status" value="1"/>
</dbReference>
<dbReference type="Gene3D" id="3.30.70.100">
    <property type="match status" value="1"/>
</dbReference>
<evidence type="ECO:0000313" key="3">
    <source>
        <dbReference type="Proteomes" id="UP000186394"/>
    </source>
</evidence>
<dbReference type="SUPFAM" id="SSF54909">
    <property type="entry name" value="Dimeric alpha+beta barrel"/>
    <property type="match status" value="1"/>
</dbReference>
<accession>A0A1Q8VSH1</accession>
<dbReference type="PROSITE" id="PS51725">
    <property type="entry name" value="ABM"/>
    <property type="match status" value="1"/>
</dbReference>
<dbReference type="InterPro" id="IPR050744">
    <property type="entry name" value="AI-2_Isomerase_LsrG"/>
</dbReference>
<dbReference type="GO" id="GO:0004497">
    <property type="term" value="F:monooxygenase activity"/>
    <property type="evidence" value="ECO:0007669"/>
    <property type="project" value="UniProtKB-KW"/>
</dbReference>
<keyword evidence="2" id="KW-0503">Monooxygenase</keyword>
<dbReference type="InterPro" id="IPR011008">
    <property type="entry name" value="Dimeric_a/b-barrel"/>
</dbReference>
<sequence length="94" mass="10416">MIRIIATFRVRSDAVEEFRALAGELVEGSRAEDGNLAYDLCVARDDTASFVVLETWRDDTAIEAHNASAHFTTLVPRMVDLCAEPPSVVQYTEV</sequence>
<evidence type="ECO:0000313" key="2">
    <source>
        <dbReference type="EMBL" id="OLO51051.1"/>
    </source>
</evidence>
<dbReference type="PANTHER" id="PTHR33336">
    <property type="entry name" value="QUINOL MONOOXYGENASE YGIN-RELATED"/>
    <property type="match status" value="1"/>
</dbReference>
<evidence type="ECO:0000259" key="1">
    <source>
        <dbReference type="PROSITE" id="PS51725"/>
    </source>
</evidence>
<dbReference type="EMBL" id="MSKL01000004">
    <property type="protein sequence ID" value="OLO51051.1"/>
    <property type="molecule type" value="Genomic_DNA"/>
</dbReference>
<organism evidence="2 3">
    <name type="scientific">Actinomyces oris</name>
    <dbReference type="NCBI Taxonomy" id="544580"/>
    <lineage>
        <taxon>Bacteria</taxon>
        <taxon>Bacillati</taxon>
        <taxon>Actinomycetota</taxon>
        <taxon>Actinomycetes</taxon>
        <taxon>Actinomycetales</taxon>
        <taxon>Actinomycetaceae</taxon>
        <taxon>Actinomyces</taxon>
    </lineage>
</organism>